<proteinExistence type="predicted"/>
<organism evidence="1">
    <name type="scientific">Arundo donax</name>
    <name type="common">Giant reed</name>
    <name type="synonym">Donax arundinaceus</name>
    <dbReference type="NCBI Taxonomy" id="35708"/>
    <lineage>
        <taxon>Eukaryota</taxon>
        <taxon>Viridiplantae</taxon>
        <taxon>Streptophyta</taxon>
        <taxon>Embryophyta</taxon>
        <taxon>Tracheophyta</taxon>
        <taxon>Spermatophyta</taxon>
        <taxon>Magnoliopsida</taxon>
        <taxon>Liliopsida</taxon>
        <taxon>Poales</taxon>
        <taxon>Poaceae</taxon>
        <taxon>PACMAD clade</taxon>
        <taxon>Arundinoideae</taxon>
        <taxon>Arundineae</taxon>
        <taxon>Arundo</taxon>
    </lineage>
</organism>
<evidence type="ECO:0000313" key="1">
    <source>
        <dbReference type="EMBL" id="JAD64404.1"/>
    </source>
</evidence>
<reference evidence="1" key="2">
    <citation type="journal article" date="2015" name="Data Brief">
        <title>Shoot transcriptome of the giant reed, Arundo donax.</title>
        <authorList>
            <person name="Barrero R.A."/>
            <person name="Guerrero F.D."/>
            <person name="Moolhuijzen P."/>
            <person name="Goolsby J.A."/>
            <person name="Tidwell J."/>
            <person name="Bellgard S.E."/>
            <person name="Bellgard M.I."/>
        </authorList>
    </citation>
    <scope>NUCLEOTIDE SEQUENCE</scope>
    <source>
        <tissue evidence="1">Shoot tissue taken approximately 20 cm above the soil surface</tissue>
    </source>
</reference>
<dbReference type="EMBL" id="GBRH01233491">
    <property type="protein sequence ID" value="JAD64404.1"/>
    <property type="molecule type" value="Transcribed_RNA"/>
</dbReference>
<protein>
    <submittedName>
        <fullName evidence="1">Uncharacterized protein</fullName>
    </submittedName>
</protein>
<name>A0A0A9BK94_ARUDO</name>
<reference evidence="1" key="1">
    <citation type="submission" date="2014-09" db="EMBL/GenBank/DDBJ databases">
        <authorList>
            <person name="Magalhaes I.L.F."/>
            <person name="Oliveira U."/>
            <person name="Santos F.R."/>
            <person name="Vidigal T.H.D.A."/>
            <person name="Brescovit A.D."/>
            <person name="Santos A.J."/>
        </authorList>
    </citation>
    <scope>NUCLEOTIDE SEQUENCE</scope>
    <source>
        <tissue evidence="1">Shoot tissue taken approximately 20 cm above the soil surface</tissue>
    </source>
</reference>
<accession>A0A0A9BK94</accession>
<sequence>MPSSLDCCH</sequence>